<dbReference type="EMBL" id="JAYGGQ010000018">
    <property type="protein sequence ID" value="MEA5456824.1"/>
    <property type="molecule type" value="Genomic_DNA"/>
</dbReference>
<comment type="caution">
    <text evidence="1">The sequence shown here is derived from an EMBL/GenBank/DDBJ whole genome shotgun (WGS) entry which is preliminary data.</text>
</comment>
<keyword evidence="2" id="KW-1185">Reference proteome</keyword>
<evidence type="ECO:0000313" key="1">
    <source>
        <dbReference type="EMBL" id="MEA5456824.1"/>
    </source>
</evidence>
<evidence type="ECO:0000313" key="2">
    <source>
        <dbReference type="Proteomes" id="UP001304769"/>
    </source>
</evidence>
<dbReference type="RefSeq" id="WP_323280736.1">
    <property type="nucleotide sequence ID" value="NZ_JAYGGQ010000018.1"/>
</dbReference>
<dbReference type="Proteomes" id="UP001304769">
    <property type="component" value="Unassembled WGS sequence"/>
</dbReference>
<reference evidence="1 2" key="1">
    <citation type="submission" date="2023-12" db="EMBL/GenBank/DDBJ databases">
        <title>Sinomonas terricola sp. nov, isolated from litchi orchard soil in Guangdong, PR China.</title>
        <authorList>
            <person name="Jiaxin W."/>
            <person name="Yang Z."/>
            <person name="Honghui Z."/>
        </authorList>
    </citation>
    <scope>NUCLEOTIDE SEQUENCE [LARGE SCALE GENOMIC DNA]</scope>
    <source>
        <strain evidence="1 2">JGH33</strain>
    </source>
</reference>
<evidence type="ECO:0008006" key="3">
    <source>
        <dbReference type="Google" id="ProtNLM"/>
    </source>
</evidence>
<organism evidence="1 2">
    <name type="scientific">Sinomonas terricola</name>
    <dbReference type="NCBI Taxonomy" id="3110330"/>
    <lineage>
        <taxon>Bacteria</taxon>
        <taxon>Bacillati</taxon>
        <taxon>Actinomycetota</taxon>
        <taxon>Actinomycetes</taxon>
        <taxon>Micrococcales</taxon>
        <taxon>Micrococcaceae</taxon>
        <taxon>Sinomonas</taxon>
    </lineage>
</organism>
<accession>A0ABU5TBG1</accession>
<protein>
    <recommendedName>
        <fullName evidence="3">V-type ATPase subunit</fullName>
    </recommendedName>
</protein>
<sequence>MSAGWTAASVRAGGLARQRLGAGRCRDLAAQHSLAAAVTLLRATVYARFLAPGASLEDAAHGTRAAVLWELRVLAGWLPPSGARLARALAAGFERDNIAGHAARLSGRPAPPAFELGTLATAWPRLRQAGSTVELETELAHTVWASAPRGLPLRDRLTLAWLRRLDAVAPAVRPWHELAVVTLMAKTWLFEGTAPPPAFREEAARLVGSRWETAHSIDELREALPPAPRRILAEVTASDELWRAEAALWHRIEDDAFAWVRSPREGPETILGSIALLASDARRVRAALASAAAGGLVEEVFDVVA</sequence>
<gene>
    <name evidence="1" type="ORF">SPF06_19045</name>
</gene>
<proteinExistence type="predicted"/>
<name>A0ABU5TBG1_9MICC</name>